<evidence type="ECO:0000313" key="4">
    <source>
        <dbReference type="EMBL" id="KAB5525343.1"/>
    </source>
</evidence>
<dbReference type="GO" id="GO:0016746">
    <property type="term" value="F:acyltransferase activity"/>
    <property type="evidence" value="ECO:0007669"/>
    <property type="project" value="UniProtKB-KW"/>
</dbReference>
<keyword evidence="5" id="KW-1185">Reference proteome</keyword>
<evidence type="ECO:0000256" key="1">
    <source>
        <dbReference type="ARBA" id="ARBA00009861"/>
    </source>
</evidence>
<dbReference type="InterPro" id="IPR023213">
    <property type="entry name" value="CAT-like_dom_sf"/>
</dbReference>
<evidence type="ECO:0000313" key="5">
    <source>
        <dbReference type="Proteomes" id="UP000326939"/>
    </source>
</evidence>
<comment type="similarity">
    <text evidence="1">Belongs to the plant acyltransferase family.</text>
</comment>
<dbReference type="Gene3D" id="3.30.559.10">
    <property type="entry name" value="Chloramphenicol acetyltransferase-like domain"/>
    <property type="match status" value="3"/>
</dbReference>
<protein>
    <submittedName>
        <fullName evidence="4">Uncharacterized protein</fullName>
    </submittedName>
</protein>
<keyword evidence="3" id="KW-0012">Acyltransferase</keyword>
<dbReference type="AlphaFoldDB" id="A0A5N5K5V2"/>
<keyword evidence="2" id="KW-0808">Transferase</keyword>
<dbReference type="PANTHER" id="PTHR31623">
    <property type="entry name" value="F21J9.9"/>
    <property type="match status" value="1"/>
</dbReference>
<dbReference type="EMBL" id="VDCV01000015">
    <property type="protein sequence ID" value="KAB5525343.1"/>
    <property type="molecule type" value="Genomic_DNA"/>
</dbReference>
<dbReference type="Pfam" id="PF02458">
    <property type="entry name" value="Transferase"/>
    <property type="match status" value="2"/>
</dbReference>
<dbReference type="PANTHER" id="PTHR31623:SF124">
    <property type="entry name" value="VINORINE SYNTHASE-RELATED"/>
    <property type="match status" value="1"/>
</dbReference>
<organism evidence="4 5">
    <name type="scientific">Salix brachista</name>
    <dbReference type="NCBI Taxonomy" id="2182728"/>
    <lineage>
        <taxon>Eukaryota</taxon>
        <taxon>Viridiplantae</taxon>
        <taxon>Streptophyta</taxon>
        <taxon>Embryophyta</taxon>
        <taxon>Tracheophyta</taxon>
        <taxon>Spermatophyta</taxon>
        <taxon>Magnoliopsida</taxon>
        <taxon>eudicotyledons</taxon>
        <taxon>Gunneridae</taxon>
        <taxon>Pentapetalae</taxon>
        <taxon>rosids</taxon>
        <taxon>fabids</taxon>
        <taxon>Malpighiales</taxon>
        <taxon>Salicaceae</taxon>
        <taxon>Saliceae</taxon>
        <taxon>Salix</taxon>
    </lineage>
</organism>
<accession>A0A5N5K5V2</accession>
<gene>
    <name evidence="4" type="ORF">DKX38_023092</name>
</gene>
<comment type="caution">
    <text evidence="4">The sequence shown here is derived from an EMBL/GenBank/DDBJ whole genome shotgun (WGS) entry which is preliminary data.</text>
</comment>
<evidence type="ECO:0000256" key="2">
    <source>
        <dbReference type="ARBA" id="ARBA00022679"/>
    </source>
</evidence>
<proteinExistence type="inferred from homology"/>
<evidence type="ECO:0000256" key="3">
    <source>
        <dbReference type="ARBA" id="ARBA00023315"/>
    </source>
</evidence>
<dbReference type="Proteomes" id="UP000326939">
    <property type="component" value="Chromosome 15"/>
</dbReference>
<name>A0A5N5K5V2_9ROSI</name>
<reference evidence="5" key="1">
    <citation type="journal article" date="2019" name="Gigascience">
        <title>De novo genome assembly of the endangered Acer yangbiense, a plant species with extremely small populations endemic to Yunnan Province, China.</title>
        <authorList>
            <person name="Yang J."/>
            <person name="Wariss H.M."/>
            <person name="Tao L."/>
            <person name="Zhang R."/>
            <person name="Yun Q."/>
            <person name="Hollingsworth P."/>
            <person name="Dao Z."/>
            <person name="Luo G."/>
            <person name="Guo H."/>
            <person name="Ma Y."/>
            <person name="Sun W."/>
        </authorList>
    </citation>
    <scope>NUCLEOTIDE SEQUENCE [LARGE SCALE GENOMIC DNA]</scope>
    <source>
        <strain evidence="5">cv. br00</strain>
    </source>
</reference>
<sequence>MKVQILSRKLITPSSPTPRHLQNLKISWLDQFLSPHNYLPFIFYFPSNGDQNNVERSKQLQNSLSETLTIFYPLAGRYIDNNLIIHCNDEGVEYTEAQVSGCLSQFLEGGELETERRNHLAPHPVQPDNSPQVLIQFNMFESGGVAIGLCVTHRAADAYTVFTFVRAWATACRLGVDEVPHAPSFQLPSFFPSRDTISSPNRFINRNHKIVVMKRFVFTGAALSKLKAAVSSSVNGSHQPTRVEVVTTVIWKTLAMVARAKHEDDGSKVQLHDFVDRVCNGIKKMVSDCAKVSSDDELFVMAEKIRIESIKAFTRSEMDLYMFNSWCRMPVYEADFGWGKPGWVSGLYVPGVEMVFLVDTKDGDGIEAWVSLEEDTMLLFQENPEIKAFTGQE</sequence>